<proteinExistence type="predicted"/>
<accession>A0A1P8UBC8</accession>
<dbReference type="Proteomes" id="UP000187185">
    <property type="component" value="Chromosome"/>
</dbReference>
<reference evidence="3 4" key="1">
    <citation type="submission" date="2016-12" db="EMBL/GenBank/DDBJ databases">
        <title>Complete genome sequence of Microbacterium aurum KACC 15219.</title>
        <authorList>
            <person name="Jung Y."/>
            <person name="Shin J.-H."/>
            <person name="Lee Y.-J."/>
            <person name="Yi H."/>
            <person name="Bahn Y.-S."/>
            <person name="Kim J.F."/>
            <person name="Lee D.-W."/>
        </authorList>
    </citation>
    <scope>NUCLEOTIDE SEQUENCE [LARGE SCALE GENOMIC DNA]</scope>
    <source>
        <strain evidence="3 4">KACC 15219</strain>
    </source>
</reference>
<feature type="region of interest" description="Disordered" evidence="1">
    <location>
        <begin position="24"/>
        <end position="55"/>
    </location>
</feature>
<gene>
    <name evidence="3" type="ORF">BOH66_15105</name>
</gene>
<dbReference type="Pfam" id="PF12671">
    <property type="entry name" value="Amidase_6"/>
    <property type="match status" value="1"/>
</dbReference>
<dbReference type="EMBL" id="CP018762">
    <property type="protein sequence ID" value="APZ35424.1"/>
    <property type="molecule type" value="Genomic_DNA"/>
</dbReference>
<protein>
    <recommendedName>
        <fullName evidence="2">Putative amidase domain-containing protein</fullName>
    </recommendedName>
</protein>
<dbReference type="STRING" id="36805.BOH66_15105"/>
<feature type="domain" description="Putative amidase" evidence="2">
    <location>
        <begin position="139"/>
        <end position="290"/>
    </location>
</feature>
<evidence type="ECO:0000259" key="2">
    <source>
        <dbReference type="Pfam" id="PF12671"/>
    </source>
</evidence>
<dbReference type="InterPro" id="IPR024301">
    <property type="entry name" value="Amidase_6"/>
</dbReference>
<dbReference type="KEGG" id="maur:BOH66_15105"/>
<sequence>MLISVIIIAALTVGVFGFVRSLGERPHPTTSSAPEAGAALSAPQPTPAADGPSFDTGAAADQALAVLGEYSDAARSVEDALYQATVTLRGATTAAEADAAMAATQQAVEAVKADAEAYRAGLIAASAGTNTQPTGGDVAAQMAYLHQYVFDYNSAEWGDYNPYGGDCTNFASQGLIARGWHTDGTWYSDGAMWTASKPWIATAPMAAYFDKLGFTYATEADLDRVRVGDVGVFSWGETQAGLDHTMTVSKVEYVPDGPPKVYFISHNYDGEYRELTNALYVEHQNSTVRIYQIP</sequence>
<organism evidence="3 4">
    <name type="scientific">Microbacterium aurum</name>
    <dbReference type="NCBI Taxonomy" id="36805"/>
    <lineage>
        <taxon>Bacteria</taxon>
        <taxon>Bacillati</taxon>
        <taxon>Actinomycetota</taxon>
        <taxon>Actinomycetes</taxon>
        <taxon>Micrococcales</taxon>
        <taxon>Microbacteriaceae</taxon>
        <taxon>Microbacterium</taxon>
    </lineage>
</organism>
<evidence type="ECO:0000256" key="1">
    <source>
        <dbReference type="SAM" id="MobiDB-lite"/>
    </source>
</evidence>
<evidence type="ECO:0000313" key="4">
    <source>
        <dbReference type="Proteomes" id="UP000187185"/>
    </source>
</evidence>
<keyword evidence="4" id="KW-1185">Reference proteome</keyword>
<evidence type="ECO:0000313" key="3">
    <source>
        <dbReference type="EMBL" id="APZ35424.1"/>
    </source>
</evidence>
<dbReference type="AlphaFoldDB" id="A0A1P8UBC8"/>
<name>A0A1P8UBC8_9MICO</name>